<proteinExistence type="inferred from homology"/>
<comment type="similarity">
    <text evidence="1 2">Belongs to the cytochrome P450 family.</text>
</comment>
<dbReference type="InterPro" id="IPR002397">
    <property type="entry name" value="Cyt_P450_B"/>
</dbReference>
<dbReference type="Gene3D" id="1.10.630.10">
    <property type="entry name" value="Cytochrome P450"/>
    <property type="match status" value="1"/>
</dbReference>
<dbReference type="InterPro" id="IPR001128">
    <property type="entry name" value="Cyt_P450"/>
</dbReference>
<dbReference type="CDD" id="cd20625">
    <property type="entry name" value="CYP164-like"/>
    <property type="match status" value="1"/>
</dbReference>
<dbReference type="InterPro" id="IPR036396">
    <property type="entry name" value="Cyt_P450_sf"/>
</dbReference>
<dbReference type="Proteomes" id="UP001597182">
    <property type="component" value="Unassembled WGS sequence"/>
</dbReference>
<name>A0ABW3VSL2_9PSEU</name>
<organism evidence="3 4">
    <name type="scientific">Pseudonocardia benzenivorans</name>
    <dbReference type="NCBI Taxonomy" id="228005"/>
    <lineage>
        <taxon>Bacteria</taxon>
        <taxon>Bacillati</taxon>
        <taxon>Actinomycetota</taxon>
        <taxon>Actinomycetes</taxon>
        <taxon>Pseudonocardiales</taxon>
        <taxon>Pseudonocardiaceae</taxon>
        <taxon>Pseudonocardia</taxon>
    </lineage>
</organism>
<dbReference type="InterPro" id="IPR017972">
    <property type="entry name" value="Cyt_P450_CS"/>
</dbReference>
<dbReference type="Pfam" id="PF00067">
    <property type="entry name" value="p450"/>
    <property type="match status" value="1"/>
</dbReference>
<evidence type="ECO:0000256" key="1">
    <source>
        <dbReference type="ARBA" id="ARBA00010617"/>
    </source>
</evidence>
<dbReference type="PANTHER" id="PTHR46696">
    <property type="entry name" value="P450, PUTATIVE (EUROFUNG)-RELATED"/>
    <property type="match status" value="1"/>
</dbReference>
<keyword evidence="2" id="KW-0479">Metal-binding</keyword>
<dbReference type="RefSeq" id="WP_013674188.1">
    <property type="nucleotide sequence ID" value="NZ_BAABKS010000031.1"/>
</dbReference>
<gene>
    <name evidence="3" type="ORF">ACFQ34_27955</name>
</gene>
<keyword evidence="2" id="KW-0349">Heme</keyword>
<protein>
    <submittedName>
        <fullName evidence="3">Cytochrome P450</fullName>
    </submittedName>
</protein>
<dbReference type="SUPFAM" id="SSF48264">
    <property type="entry name" value="Cytochrome P450"/>
    <property type="match status" value="1"/>
</dbReference>
<comment type="caution">
    <text evidence="3">The sequence shown here is derived from an EMBL/GenBank/DDBJ whole genome shotgun (WGS) entry which is preliminary data.</text>
</comment>
<evidence type="ECO:0000313" key="3">
    <source>
        <dbReference type="EMBL" id="MFD1237139.1"/>
    </source>
</evidence>
<reference evidence="4" key="1">
    <citation type="journal article" date="2019" name="Int. J. Syst. Evol. Microbiol.">
        <title>The Global Catalogue of Microorganisms (GCM) 10K type strain sequencing project: providing services to taxonomists for standard genome sequencing and annotation.</title>
        <authorList>
            <consortium name="The Broad Institute Genomics Platform"/>
            <consortium name="The Broad Institute Genome Sequencing Center for Infectious Disease"/>
            <person name="Wu L."/>
            <person name="Ma J."/>
        </authorList>
    </citation>
    <scope>NUCLEOTIDE SEQUENCE [LARGE SCALE GENOMIC DNA]</scope>
    <source>
        <strain evidence="4">CCUG 49018</strain>
    </source>
</reference>
<keyword evidence="4" id="KW-1185">Reference proteome</keyword>
<evidence type="ECO:0000256" key="2">
    <source>
        <dbReference type="RuleBase" id="RU000461"/>
    </source>
</evidence>
<dbReference type="PROSITE" id="PS00086">
    <property type="entry name" value="CYTOCHROME_P450"/>
    <property type="match status" value="1"/>
</dbReference>
<keyword evidence="2" id="KW-0408">Iron</keyword>
<keyword evidence="2" id="KW-0503">Monooxygenase</keyword>
<sequence length="441" mass="47553">MAASGGPRRVIRWGLRHGVVRRAVGKRARAGELGARLMLDPEVLAEPYPFYEELRARGRFVDTGLALTSAHHDVATEVLRSKDFGVGMRMPENLPGPVRLAVRAGGRWALGPVQPPSMLAADPPDHTRYRKLVTRAFSARAVAALRRRTEEIAAGLLDDLAARPGGTADLVADYAALLPATVIAEMLGAPLDMRDQFLRWGEGGALSLDMGLTLAEFRRTERDIDALHAWMLGHFDRIRANPGEDILSALVGVHDEEGGLTEDELSSIAMLLLAAGFETTVNLIGSGSALLMQHPDQLALLRDDPSLWPNAVDEMLRIDSPVQRTGRMAHATTEVLGTTIRAGTVVVVQLGGANRDPAVFDDPTRFDVTRANAGDHIAFSSGIHYCLGAGLARMEGEVALRALFERFPDLAPAGPGRRRPTRTLRGWASLPVALARTSVPA</sequence>
<dbReference type="PANTHER" id="PTHR46696:SF4">
    <property type="entry name" value="BIOTIN BIOSYNTHESIS CYTOCHROME P450"/>
    <property type="match status" value="1"/>
</dbReference>
<evidence type="ECO:0000313" key="4">
    <source>
        <dbReference type="Proteomes" id="UP001597182"/>
    </source>
</evidence>
<dbReference type="PRINTS" id="PR00359">
    <property type="entry name" value="BP450"/>
</dbReference>
<keyword evidence="2" id="KW-0560">Oxidoreductase</keyword>
<accession>A0ABW3VSL2</accession>
<dbReference type="EMBL" id="JBHTMB010000270">
    <property type="protein sequence ID" value="MFD1237139.1"/>
    <property type="molecule type" value="Genomic_DNA"/>
</dbReference>